<dbReference type="VEuPathDB" id="FungiDB:AB675_4874"/>
<comment type="caution">
    <text evidence="5">The sequence shown here is derived from an EMBL/GenBank/DDBJ whole genome shotgun (WGS) entry which is preliminary data.</text>
</comment>
<evidence type="ECO:0000256" key="3">
    <source>
        <dbReference type="SAM" id="SignalP"/>
    </source>
</evidence>
<dbReference type="STRING" id="1664694.A0A0N1HGW8"/>
<dbReference type="SUPFAM" id="SSF54373">
    <property type="entry name" value="FAD-linked reductases, C-terminal domain"/>
    <property type="match status" value="1"/>
</dbReference>
<accession>A0A0N1HGW8</accession>
<evidence type="ECO:0000313" key="5">
    <source>
        <dbReference type="EMBL" id="KPI34814.1"/>
    </source>
</evidence>
<dbReference type="OrthoDB" id="269227at2759"/>
<dbReference type="Pfam" id="PF05199">
    <property type="entry name" value="GMC_oxred_C"/>
    <property type="match status" value="1"/>
</dbReference>
<feature type="signal peptide" evidence="3">
    <location>
        <begin position="1"/>
        <end position="16"/>
    </location>
</feature>
<evidence type="ECO:0000259" key="4">
    <source>
        <dbReference type="PROSITE" id="PS00624"/>
    </source>
</evidence>
<dbReference type="GO" id="GO:0050660">
    <property type="term" value="F:flavin adenine dinucleotide binding"/>
    <property type="evidence" value="ECO:0007669"/>
    <property type="project" value="InterPro"/>
</dbReference>
<organism evidence="5 6">
    <name type="scientific">Cyphellophora attinorum</name>
    <dbReference type="NCBI Taxonomy" id="1664694"/>
    <lineage>
        <taxon>Eukaryota</taxon>
        <taxon>Fungi</taxon>
        <taxon>Dikarya</taxon>
        <taxon>Ascomycota</taxon>
        <taxon>Pezizomycotina</taxon>
        <taxon>Eurotiomycetes</taxon>
        <taxon>Chaetothyriomycetidae</taxon>
        <taxon>Chaetothyriales</taxon>
        <taxon>Cyphellophoraceae</taxon>
        <taxon>Cyphellophora</taxon>
    </lineage>
</organism>
<reference evidence="5 6" key="1">
    <citation type="submission" date="2015-06" db="EMBL/GenBank/DDBJ databases">
        <title>Draft genome of the ant-associated black yeast Phialophora attae CBS 131958.</title>
        <authorList>
            <person name="Moreno L.F."/>
            <person name="Stielow B.J."/>
            <person name="de Hoog S."/>
            <person name="Vicente V.A."/>
            <person name="Weiss V.A."/>
            <person name="de Vries M."/>
            <person name="Cruz L.M."/>
            <person name="Souza E.M."/>
        </authorList>
    </citation>
    <scope>NUCLEOTIDE SEQUENCE [LARGE SCALE GENOMIC DNA]</scope>
    <source>
        <strain evidence="5 6">CBS 131958</strain>
    </source>
</reference>
<dbReference type="Pfam" id="PF00732">
    <property type="entry name" value="GMC_oxred_N"/>
    <property type="match status" value="1"/>
</dbReference>
<dbReference type="GO" id="GO:0016614">
    <property type="term" value="F:oxidoreductase activity, acting on CH-OH group of donors"/>
    <property type="evidence" value="ECO:0007669"/>
    <property type="project" value="InterPro"/>
</dbReference>
<evidence type="ECO:0000256" key="1">
    <source>
        <dbReference type="ARBA" id="ARBA00010790"/>
    </source>
</evidence>
<dbReference type="GeneID" id="28736920"/>
<sequence length="646" mass="70450">MRSEVAILAIAAVASALPQPPPPPPPAPKVNEYDYVIVGGGLSGLVAATRLSEDSKKSVVVLEYGPIVRTNITRIPYYGTQLNLAGMHPITSNPEPYHKGRSYAVRAGAIAGGGSQVNGMQWDLASAADYNEWEALSNPGWGWDGLQPYYKKAATFEPPPAAIQAKYNYSYDLSAYGSNSPAHASFPHFQYPDLYNFKDAMDELDIPFVKEHALGNAVGQYWTPASKNEATQTRSSSLYNYYDRVSGRSNLKLLPMHQATEIIFKQEPKELKATGVKVLNRSTNQTIEFKAKKELILAAGAVLTPHLLQLSGIGPKSVLDAAGIKTKLDFPAVGSNFQDHPTAYLNWNLTNTFPRPTELTTNATFFAEAYRLYHEKKTGPLTKAQANFVGFLSLEMVTSEASALIAAAEVESTDHLPAIYKSNPQLLAGYEAQRDLLLKDIAAGSVAVLEFPKPLSRGTVHLNATNPMGYPNVTHYSMGSAFDRASIFEYVEFSRKLFGSEAMSSLNPAEVTPGPQYTTEEAVLERLISAGSLTPTFSHPSGSCPMMPKELGGVVDAELRVYGTKNLSIIDASILPVIPAAHLQLRCTPWLRRPVISSSEEAVMRWNLRARMKLRTHVMGAFLRFFGTMAAYSNGTAIRGPPARLV</sequence>
<dbReference type="InterPro" id="IPR000172">
    <property type="entry name" value="GMC_OxRdtase_N"/>
</dbReference>
<gene>
    <name evidence="5" type="ORF">AB675_4874</name>
</gene>
<dbReference type="PANTHER" id="PTHR11552">
    <property type="entry name" value="GLUCOSE-METHANOL-CHOLINE GMC OXIDOREDUCTASE"/>
    <property type="match status" value="1"/>
</dbReference>
<dbReference type="InterPro" id="IPR036188">
    <property type="entry name" value="FAD/NAD-bd_sf"/>
</dbReference>
<dbReference type="Gene3D" id="3.30.560.10">
    <property type="entry name" value="Glucose Oxidase, domain 3"/>
    <property type="match status" value="1"/>
</dbReference>
<dbReference type="Gene3D" id="3.50.50.60">
    <property type="entry name" value="FAD/NAD(P)-binding domain"/>
    <property type="match status" value="1"/>
</dbReference>
<dbReference type="EMBL" id="LFJN01000049">
    <property type="protein sequence ID" value="KPI34814.1"/>
    <property type="molecule type" value="Genomic_DNA"/>
</dbReference>
<proteinExistence type="inferred from homology"/>
<dbReference type="InterPro" id="IPR007867">
    <property type="entry name" value="GMC_OxRtase_C"/>
</dbReference>
<dbReference type="RefSeq" id="XP_017994777.1">
    <property type="nucleotide sequence ID" value="XM_018145040.1"/>
</dbReference>
<keyword evidence="3" id="KW-0732">Signal</keyword>
<feature type="active site" description="Proton donor" evidence="2">
    <location>
        <position position="539"/>
    </location>
</feature>
<comment type="similarity">
    <text evidence="1">Belongs to the GMC oxidoreductase family.</text>
</comment>
<keyword evidence="6" id="KW-1185">Reference proteome</keyword>
<dbReference type="GO" id="GO:0044550">
    <property type="term" value="P:secondary metabolite biosynthetic process"/>
    <property type="evidence" value="ECO:0007669"/>
    <property type="project" value="TreeGrafter"/>
</dbReference>
<feature type="domain" description="Glucose-methanol-choline oxidoreductase N-terminal" evidence="4">
    <location>
        <begin position="300"/>
        <end position="314"/>
    </location>
</feature>
<dbReference type="PANTHER" id="PTHR11552:SF115">
    <property type="entry name" value="DEHYDROGENASE XPTC-RELATED"/>
    <property type="match status" value="1"/>
</dbReference>
<evidence type="ECO:0000256" key="2">
    <source>
        <dbReference type="PIRSR" id="PIRSR000137-1"/>
    </source>
</evidence>
<dbReference type="PIRSF" id="PIRSF000137">
    <property type="entry name" value="Alcohol_oxidase"/>
    <property type="match status" value="1"/>
</dbReference>
<dbReference type="Proteomes" id="UP000038010">
    <property type="component" value="Unassembled WGS sequence"/>
</dbReference>
<feature type="active site" description="Proton acceptor" evidence="2">
    <location>
        <position position="582"/>
    </location>
</feature>
<name>A0A0N1HGW8_9EURO</name>
<dbReference type="SUPFAM" id="SSF51905">
    <property type="entry name" value="FAD/NAD(P)-binding domain"/>
    <property type="match status" value="1"/>
</dbReference>
<dbReference type="PROSITE" id="PS00624">
    <property type="entry name" value="GMC_OXRED_2"/>
    <property type="match status" value="1"/>
</dbReference>
<feature type="chain" id="PRO_5005873367" evidence="3">
    <location>
        <begin position="17"/>
        <end position="646"/>
    </location>
</feature>
<protein>
    <submittedName>
        <fullName evidence="5">Oxygen-dependent choline dehydrogenase</fullName>
    </submittedName>
</protein>
<dbReference type="InterPro" id="IPR012132">
    <property type="entry name" value="GMC_OxRdtase"/>
</dbReference>
<dbReference type="AlphaFoldDB" id="A0A0N1HGW8"/>
<evidence type="ECO:0000313" key="6">
    <source>
        <dbReference type="Proteomes" id="UP000038010"/>
    </source>
</evidence>